<dbReference type="Proteomes" id="UP000186940">
    <property type="component" value="Unassembled WGS sequence"/>
</dbReference>
<keyword evidence="2" id="KW-1185">Reference proteome</keyword>
<name>A0A1F2PD52_9EURY</name>
<proteinExistence type="predicted"/>
<sequence length="70" mass="7976">MIDEIFDPELEKWLGKHVEVLIEVVCLDGDKKSLTISGVLNREPFGYLIEDDAGAEYLIDSEIIVKIREI</sequence>
<dbReference type="EMBL" id="LYOS01000001">
    <property type="protein sequence ID" value="OFV68802.1"/>
    <property type="molecule type" value="Genomic_DNA"/>
</dbReference>
<accession>A0A1F2PD52</accession>
<protein>
    <submittedName>
        <fullName evidence="1">Uncharacterized protein</fullName>
    </submittedName>
</protein>
<gene>
    <name evidence="1" type="ORF">SCAL_000478</name>
</gene>
<organism evidence="1 2">
    <name type="scientific">Candidatus Syntropharchaeum caldarium</name>
    <dbReference type="NCBI Taxonomy" id="1838285"/>
    <lineage>
        <taxon>Archaea</taxon>
        <taxon>Methanobacteriati</taxon>
        <taxon>Methanobacteriota</taxon>
        <taxon>Stenosarchaea group</taxon>
        <taxon>Methanomicrobia</taxon>
        <taxon>Methanosarcinales</taxon>
        <taxon>ANME-2 cluster</taxon>
        <taxon>Candidatus Syntropharchaeum</taxon>
    </lineage>
</organism>
<dbReference type="AlphaFoldDB" id="A0A1F2PD52"/>
<evidence type="ECO:0000313" key="2">
    <source>
        <dbReference type="Proteomes" id="UP000186940"/>
    </source>
</evidence>
<reference evidence="1" key="1">
    <citation type="submission" date="2016-05" db="EMBL/GenBank/DDBJ databases">
        <title>Microbial consortia oxidize butane by reversing methanogenesis.</title>
        <authorList>
            <person name="Laso-Perez R."/>
            <person name="Richter M."/>
            <person name="Wegener G."/>
            <person name="Musat F."/>
        </authorList>
    </citation>
    <scope>NUCLEOTIDE SEQUENCE [LARGE SCALE GENOMIC DNA]</scope>
    <source>
        <strain evidence="1">BOX2</strain>
    </source>
</reference>
<comment type="caution">
    <text evidence="1">The sequence shown here is derived from an EMBL/GenBank/DDBJ whole genome shotgun (WGS) entry which is preliminary data.</text>
</comment>
<dbReference type="STRING" id="1838285.SCAL_000478"/>
<evidence type="ECO:0000313" key="1">
    <source>
        <dbReference type="EMBL" id="OFV68802.1"/>
    </source>
</evidence>